<sequence length="87" mass="9658">MDRRERCASYRGQNPEVIAAHVPQLGYIHLPHACRAPGPTGTTNTLSSWVISRAFPRTRAGALYLWFLLVGKNSCLTGIEKCSISWT</sequence>
<comment type="caution">
    <text evidence="1">The sequence shown here is derived from an EMBL/GenBank/DDBJ whole genome shotgun (WGS) entry which is preliminary data.</text>
</comment>
<name>A0A8J6G7N8_MICOH</name>
<evidence type="ECO:0000313" key="1">
    <source>
        <dbReference type="EMBL" id="KAH0506519.1"/>
    </source>
</evidence>
<organism evidence="1 2">
    <name type="scientific">Microtus ochrogaster</name>
    <name type="common">Prairie vole</name>
    <dbReference type="NCBI Taxonomy" id="79684"/>
    <lineage>
        <taxon>Eukaryota</taxon>
        <taxon>Metazoa</taxon>
        <taxon>Chordata</taxon>
        <taxon>Craniata</taxon>
        <taxon>Vertebrata</taxon>
        <taxon>Euteleostomi</taxon>
        <taxon>Mammalia</taxon>
        <taxon>Eutheria</taxon>
        <taxon>Euarchontoglires</taxon>
        <taxon>Glires</taxon>
        <taxon>Rodentia</taxon>
        <taxon>Myomorpha</taxon>
        <taxon>Muroidea</taxon>
        <taxon>Cricetidae</taxon>
        <taxon>Arvicolinae</taxon>
        <taxon>Microtus</taxon>
    </lineage>
</organism>
<dbReference type="Proteomes" id="UP000710432">
    <property type="component" value="Unassembled WGS sequence"/>
</dbReference>
<protein>
    <submittedName>
        <fullName evidence="1">Uncharacterized protein</fullName>
    </submittedName>
</protein>
<evidence type="ECO:0000313" key="2">
    <source>
        <dbReference type="Proteomes" id="UP000710432"/>
    </source>
</evidence>
<proteinExistence type="predicted"/>
<gene>
    <name evidence="1" type="ORF">LTLLF_172435</name>
</gene>
<dbReference type="AlphaFoldDB" id="A0A8J6G7N8"/>
<dbReference type="EMBL" id="JAATJU010024031">
    <property type="protein sequence ID" value="KAH0506519.1"/>
    <property type="molecule type" value="Genomic_DNA"/>
</dbReference>
<accession>A0A8J6G7N8</accession>
<reference evidence="1" key="1">
    <citation type="submission" date="2020-03" db="EMBL/GenBank/DDBJ databases">
        <title>Studies in the Genomics of Life Span.</title>
        <authorList>
            <person name="Glass D."/>
        </authorList>
    </citation>
    <scope>NUCLEOTIDE SEQUENCE</scope>
    <source>
        <strain evidence="1">LTLLF</strain>
        <tissue evidence="1">Muscle</tissue>
    </source>
</reference>